<dbReference type="AlphaFoldDB" id="W4LWL1"/>
<proteinExistence type="predicted"/>
<dbReference type="NCBIfam" id="NF038402">
    <property type="entry name" value="TroA_like"/>
    <property type="match status" value="2"/>
</dbReference>
<sequence>MAELLDCHDAVRPSIETIEATYAEIQARVAGRESVRVFCPIWKDPYMTIGEGTYVNDMLRVCGGENIFAERRRRFPLAADLGLTPERSSDRDDERDRRYPRVTLEEMAALQPEVILLPDEPYEFSQADPDDFRPFAEVPAVRHNRIYLIDGKIVSWYGPRIGESLRVLSDLLSP</sequence>
<name>W4LWL1_9BACT</name>
<dbReference type="Proteomes" id="UP000019140">
    <property type="component" value="Unassembled WGS sequence"/>
</dbReference>
<dbReference type="EMBL" id="AZHX01001544">
    <property type="protein sequence ID" value="ETX02285.1"/>
    <property type="molecule type" value="Genomic_DNA"/>
</dbReference>
<keyword evidence="4" id="KW-1185">Reference proteome</keyword>
<accession>W4LWL1</accession>
<evidence type="ECO:0000256" key="1">
    <source>
        <dbReference type="ARBA" id="ARBA00022729"/>
    </source>
</evidence>
<dbReference type="HOGENOM" id="CLU_1537276_0_0_7"/>
<dbReference type="InterPro" id="IPR050902">
    <property type="entry name" value="ABC_Transporter_SBP"/>
</dbReference>
<dbReference type="PANTHER" id="PTHR30535">
    <property type="entry name" value="VITAMIN B12-BINDING PROTEIN"/>
    <property type="match status" value="1"/>
</dbReference>
<dbReference type="PROSITE" id="PS50983">
    <property type="entry name" value="FE_B12_PBP"/>
    <property type="match status" value="1"/>
</dbReference>
<dbReference type="PANTHER" id="PTHR30535:SF35">
    <property type="entry name" value="PERIPLASMIC BINDING PROTEIN"/>
    <property type="match status" value="1"/>
</dbReference>
<dbReference type="InterPro" id="IPR054828">
    <property type="entry name" value="Vit_B12_bind_prot"/>
</dbReference>
<evidence type="ECO:0000313" key="4">
    <source>
        <dbReference type="Proteomes" id="UP000019140"/>
    </source>
</evidence>
<dbReference type="Pfam" id="PF01497">
    <property type="entry name" value="Peripla_BP_2"/>
    <property type="match status" value="1"/>
</dbReference>
<keyword evidence="1" id="KW-0732">Signal</keyword>
<dbReference type="InterPro" id="IPR002491">
    <property type="entry name" value="ABC_transptr_periplasmic_BD"/>
</dbReference>
<feature type="domain" description="Fe/B12 periplasmic-binding" evidence="2">
    <location>
        <begin position="1"/>
        <end position="174"/>
    </location>
</feature>
<dbReference type="Gene3D" id="3.40.50.1980">
    <property type="entry name" value="Nitrogenase molybdenum iron protein domain"/>
    <property type="match status" value="1"/>
</dbReference>
<protein>
    <recommendedName>
        <fullName evidence="2">Fe/B12 periplasmic-binding domain-containing protein</fullName>
    </recommendedName>
</protein>
<evidence type="ECO:0000259" key="2">
    <source>
        <dbReference type="PROSITE" id="PS50983"/>
    </source>
</evidence>
<reference evidence="3 4" key="1">
    <citation type="journal article" date="2014" name="Nature">
        <title>An environmental bacterial taxon with a large and distinct metabolic repertoire.</title>
        <authorList>
            <person name="Wilson M.C."/>
            <person name="Mori T."/>
            <person name="Ruckert C."/>
            <person name="Uria A.R."/>
            <person name="Helf M.J."/>
            <person name="Takada K."/>
            <person name="Gernert C."/>
            <person name="Steffens U.A."/>
            <person name="Heycke N."/>
            <person name="Schmitt S."/>
            <person name="Rinke C."/>
            <person name="Helfrich E.J."/>
            <person name="Brachmann A.O."/>
            <person name="Gurgui C."/>
            <person name="Wakimoto T."/>
            <person name="Kracht M."/>
            <person name="Crusemann M."/>
            <person name="Hentschel U."/>
            <person name="Abe I."/>
            <person name="Matsunaga S."/>
            <person name="Kalinowski J."/>
            <person name="Takeyama H."/>
            <person name="Piel J."/>
        </authorList>
    </citation>
    <scope>NUCLEOTIDE SEQUENCE [LARGE SCALE GENOMIC DNA]</scope>
    <source>
        <strain evidence="4">TSY2</strain>
    </source>
</reference>
<organism evidence="3 4">
    <name type="scientific">Candidatus Entotheonella gemina</name>
    <dbReference type="NCBI Taxonomy" id="1429439"/>
    <lineage>
        <taxon>Bacteria</taxon>
        <taxon>Pseudomonadati</taxon>
        <taxon>Nitrospinota/Tectimicrobiota group</taxon>
        <taxon>Candidatus Tectimicrobiota</taxon>
        <taxon>Candidatus Entotheonellia</taxon>
        <taxon>Candidatus Entotheonellales</taxon>
        <taxon>Candidatus Entotheonellaceae</taxon>
        <taxon>Candidatus Entotheonella</taxon>
    </lineage>
</organism>
<dbReference type="SUPFAM" id="SSF53807">
    <property type="entry name" value="Helical backbone' metal receptor"/>
    <property type="match status" value="1"/>
</dbReference>
<gene>
    <name evidence="3" type="ORF">ETSY2_35800</name>
</gene>
<comment type="caution">
    <text evidence="3">The sequence shown here is derived from an EMBL/GenBank/DDBJ whole genome shotgun (WGS) entry which is preliminary data.</text>
</comment>
<evidence type="ECO:0000313" key="3">
    <source>
        <dbReference type="EMBL" id="ETX02285.1"/>
    </source>
</evidence>